<evidence type="ECO:0000313" key="5">
    <source>
        <dbReference type="Proteomes" id="UP001499863"/>
    </source>
</evidence>
<dbReference type="Gene3D" id="3.30.565.10">
    <property type="entry name" value="Histidine kinase-like ATPase, C-terminal domain"/>
    <property type="match status" value="1"/>
</dbReference>
<keyword evidence="1" id="KW-0808">Transferase</keyword>
<dbReference type="RefSeq" id="WP_344328471.1">
    <property type="nucleotide sequence ID" value="NZ_BAAAKJ010000054.1"/>
</dbReference>
<feature type="region of interest" description="Disordered" evidence="2">
    <location>
        <begin position="1"/>
        <end position="33"/>
    </location>
</feature>
<evidence type="ECO:0000259" key="3">
    <source>
        <dbReference type="Pfam" id="PF13581"/>
    </source>
</evidence>
<dbReference type="SUPFAM" id="SSF55874">
    <property type="entry name" value="ATPase domain of HSP90 chaperone/DNA topoisomerase II/histidine kinase"/>
    <property type="match status" value="1"/>
</dbReference>
<dbReference type="EMBL" id="BAAAKJ010000054">
    <property type="protein sequence ID" value="GAA1387078.1"/>
    <property type="molecule type" value="Genomic_DNA"/>
</dbReference>
<dbReference type="InterPro" id="IPR003594">
    <property type="entry name" value="HATPase_dom"/>
</dbReference>
<keyword evidence="1" id="KW-0723">Serine/threonine-protein kinase</keyword>
<reference evidence="4 5" key="1">
    <citation type="journal article" date="2019" name="Int. J. Syst. Evol. Microbiol.">
        <title>The Global Catalogue of Microorganisms (GCM) 10K type strain sequencing project: providing services to taxonomists for standard genome sequencing and annotation.</title>
        <authorList>
            <consortium name="The Broad Institute Genomics Platform"/>
            <consortium name="The Broad Institute Genome Sequencing Center for Infectious Disease"/>
            <person name="Wu L."/>
            <person name="Ma J."/>
        </authorList>
    </citation>
    <scope>NUCLEOTIDE SEQUENCE [LARGE SCALE GENOMIC DNA]</scope>
    <source>
        <strain evidence="4 5">JCM 12393</strain>
    </source>
</reference>
<accession>A0ABN1XQJ7</accession>
<evidence type="ECO:0000256" key="2">
    <source>
        <dbReference type="SAM" id="MobiDB-lite"/>
    </source>
</evidence>
<dbReference type="GO" id="GO:0005524">
    <property type="term" value="F:ATP binding"/>
    <property type="evidence" value="ECO:0007669"/>
    <property type="project" value="UniProtKB-KW"/>
</dbReference>
<sequence length="160" mass="16909">MTLSRGTLDGEPQSAGPVAPPGGQRRRLPLAGLPKPVARARTFTTQALADWYPGAVAPGARDEVAEDVVLLAAELVANAMLHGGGPLEMVLDVTAARLRVEVSDRSPVMPTPRRPHNPALPGGHGLFIVERTADRWGAEPHAQGKTIWAEVDTARLLPAD</sequence>
<dbReference type="InterPro" id="IPR036890">
    <property type="entry name" value="HATPase_C_sf"/>
</dbReference>
<keyword evidence="4" id="KW-0547">Nucleotide-binding</keyword>
<evidence type="ECO:0000313" key="4">
    <source>
        <dbReference type="EMBL" id="GAA1387078.1"/>
    </source>
</evidence>
<dbReference type="PANTHER" id="PTHR35526">
    <property type="entry name" value="ANTI-SIGMA-F FACTOR RSBW-RELATED"/>
    <property type="match status" value="1"/>
</dbReference>
<dbReference type="Proteomes" id="UP001499863">
    <property type="component" value="Unassembled WGS sequence"/>
</dbReference>
<protein>
    <submittedName>
        <fullName evidence="4">ATP-binding protein</fullName>
    </submittedName>
</protein>
<keyword evidence="1" id="KW-0418">Kinase</keyword>
<comment type="caution">
    <text evidence="4">The sequence shown here is derived from an EMBL/GenBank/DDBJ whole genome shotgun (WGS) entry which is preliminary data.</text>
</comment>
<gene>
    <name evidence="4" type="ORF">GCM10009639_11700</name>
</gene>
<evidence type="ECO:0000256" key="1">
    <source>
        <dbReference type="ARBA" id="ARBA00022527"/>
    </source>
</evidence>
<keyword evidence="5" id="KW-1185">Reference proteome</keyword>
<feature type="domain" description="Histidine kinase/HSP90-like ATPase" evidence="3">
    <location>
        <begin position="57"/>
        <end position="148"/>
    </location>
</feature>
<dbReference type="InterPro" id="IPR050267">
    <property type="entry name" value="Anti-sigma-factor_SerPK"/>
</dbReference>
<name>A0ABN1XQJ7_9ACTN</name>
<organism evidence="4 5">
    <name type="scientific">Kitasatospora putterlickiae</name>
    <dbReference type="NCBI Taxonomy" id="221725"/>
    <lineage>
        <taxon>Bacteria</taxon>
        <taxon>Bacillati</taxon>
        <taxon>Actinomycetota</taxon>
        <taxon>Actinomycetes</taxon>
        <taxon>Kitasatosporales</taxon>
        <taxon>Streptomycetaceae</taxon>
        <taxon>Kitasatospora</taxon>
    </lineage>
</organism>
<dbReference type="PANTHER" id="PTHR35526:SF3">
    <property type="entry name" value="ANTI-SIGMA-F FACTOR RSBW"/>
    <property type="match status" value="1"/>
</dbReference>
<dbReference type="CDD" id="cd16936">
    <property type="entry name" value="HATPase_RsbW-like"/>
    <property type="match status" value="1"/>
</dbReference>
<keyword evidence="4" id="KW-0067">ATP-binding</keyword>
<dbReference type="Pfam" id="PF13581">
    <property type="entry name" value="HATPase_c_2"/>
    <property type="match status" value="1"/>
</dbReference>
<proteinExistence type="predicted"/>